<dbReference type="AlphaFoldDB" id="W7XBJ2"/>
<proteinExistence type="predicted"/>
<dbReference type="InterPro" id="IPR009030">
    <property type="entry name" value="Growth_fac_rcpt_cys_sf"/>
</dbReference>
<dbReference type="RefSeq" id="XP_012650717.1">
    <property type="nucleotide sequence ID" value="XM_012795263.1"/>
</dbReference>
<dbReference type="GeneID" id="24441406"/>
<evidence type="ECO:0000313" key="2">
    <source>
        <dbReference type="EMBL" id="EWS76755.1"/>
    </source>
</evidence>
<dbReference type="InterPro" id="IPR006212">
    <property type="entry name" value="Furin_repeat"/>
</dbReference>
<dbReference type="EMBL" id="GG662865">
    <property type="protein sequence ID" value="EWS76755.1"/>
    <property type="molecule type" value="Genomic_DNA"/>
</dbReference>
<keyword evidence="3" id="KW-1185">Reference proteome</keyword>
<reference evidence="3" key="1">
    <citation type="journal article" date="2006" name="PLoS Biol.">
        <title>Macronuclear genome sequence of the ciliate Tetrahymena thermophila, a model eukaryote.</title>
        <authorList>
            <person name="Eisen J.A."/>
            <person name="Coyne R.S."/>
            <person name="Wu M."/>
            <person name="Wu D."/>
            <person name="Thiagarajan M."/>
            <person name="Wortman J.R."/>
            <person name="Badger J.H."/>
            <person name="Ren Q."/>
            <person name="Amedeo P."/>
            <person name="Jones K.M."/>
            <person name="Tallon L.J."/>
            <person name="Delcher A.L."/>
            <person name="Salzberg S.L."/>
            <person name="Silva J.C."/>
            <person name="Haas B.J."/>
            <person name="Majoros W.H."/>
            <person name="Farzad M."/>
            <person name="Carlton J.M."/>
            <person name="Smith R.K. Jr."/>
            <person name="Garg J."/>
            <person name="Pearlman R.E."/>
            <person name="Karrer K.M."/>
            <person name="Sun L."/>
            <person name="Manning G."/>
            <person name="Elde N.C."/>
            <person name="Turkewitz A.P."/>
            <person name="Asai D.J."/>
            <person name="Wilkes D.E."/>
            <person name="Wang Y."/>
            <person name="Cai H."/>
            <person name="Collins K."/>
            <person name="Stewart B.A."/>
            <person name="Lee S.R."/>
            <person name="Wilamowska K."/>
            <person name="Weinberg Z."/>
            <person name="Ruzzo W.L."/>
            <person name="Wloga D."/>
            <person name="Gaertig J."/>
            <person name="Frankel J."/>
            <person name="Tsao C.-C."/>
            <person name="Gorovsky M.A."/>
            <person name="Keeling P.J."/>
            <person name="Waller R.F."/>
            <person name="Patron N.J."/>
            <person name="Cherry J.M."/>
            <person name="Stover N.A."/>
            <person name="Krieger C.J."/>
            <person name="del Toro C."/>
            <person name="Ryder H.F."/>
            <person name="Williamson S.C."/>
            <person name="Barbeau R.A."/>
            <person name="Hamilton E.P."/>
            <person name="Orias E."/>
        </authorList>
    </citation>
    <scope>NUCLEOTIDE SEQUENCE [LARGE SCALE GENOMIC DNA]</scope>
    <source>
        <strain evidence="3">SB210</strain>
    </source>
</reference>
<feature type="signal peptide" evidence="1">
    <location>
        <begin position="1"/>
        <end position="19"/>
    </location>
</feature>
<protein>
    <recommendedName>
        <fullName evidence="4">Transmembrane protein</fullName>
    </recommendedName>
</protein>
<evidence type="ECO:0000313" key="3">
    <source>
        <dbReference type="Proteomes" id="UP000009168"/>
    </source>
</evidence>
<dbReference type="OrthoDB" id="4062651at2759"/>
<dbReference type="Proteomes" id="UP000009168">
    <property type="component" value="Unassembled WGS sequence"/>
</dbReference>
<feature type="chain" id="PRO_5005716673" description="Transmembrane protein" evidence="1">
    <location>
        <begin position="20"/>
        <end position="946"/>
    </location>
</feature>
<gene>
    <name evidence="2" type="ORF">TTHERM_001013369</name>
</gene>
<dbReference type="InParanoid" id="W7XBJ2"/>
<dbReference type="SMART" id="SM00261">
    <property type="entry name" value="FU"/>
    <property type="match status" value="2"/>
</dbReference>
<dbReference type="SUPFAM" id="SSF57184">
    <property type="entry name" value="Growth factor receptor domain"/>
    <property type="match status" value="1"/>
</dbReference>
<accession>W7XBJ2</accession>
<organism evidence="2 3">
    <name type="scientific">Tetrahymena thermophila (strain SB210)</name>
    <dbReference type="NCBI Taxonomy" id="312017"/>
    <lineage>
        <taxon>Eukaryota</taxon>
        <taxon>Sar</taxon>
        <taxon>Alveolata</taxon>
        <taxon>Ciliophora</taxon>
        <taxon>Intramacronucleata</taxon>
        <taxon>Oligohymenophorea</taxon>
        <taxon>Hymenostomatida</taxon>
        <taxon>Tetrahymenina</taxon>
        <taxon>Tetrahymenidae</taxon>
        <taxon>Tetrahymena</taxon>
    </lineage>
</organism>
<name>W7XBJ2_TETTS</name>
<dbReference type="CDD" id="cd00064">
    <property type="entry name" value="FU"/>
    <property type="match status" value="1"/>
</dbReference>
<evidence type="ECO:0008006" key="4">
    <source>
        <dbReference type="Google" id="ProtNLM"/>
    </source>
</evidence>
<dbReference type="Gene3D" id="2.10.220.10">
    <property type="entry name" value="Hormone Receptor, Insulin-like Growth Factor Receptor 1, Chain A, domain 2"/>
    <property type="match status" value="1"/>
</dbReference>
<keyword evidence="1" id="KW-0732">Signal</keyword>
<evidence type="ECO:0000256" key="1">
    <source>
        <dbReference type="SAM" id="SignalP"/>
    </source>
</evidence>
<sequence length="946" mass="111154">MKISLFFAIIFTLASKIRAECSRGKIFNLVQQQCLPCSSSCQDCFSTSQDSCISCPQNYYKSNLNSSTCVQNCEVGEIKADNQQCIKCQIVGCIKCDSKQNCLQCSPNLYFDKVNNECSLKPKICQSEQDFIQEPFTKQQCINSCPSSYYPNQKTQICEKISQCIQINDTPPLLNQKVLQLNSLYQDYYLIRANSCNFALVDQNFQIIYIEILQNMPDFELKYMNTGEEAQQKSFILEEYGGCLANNSIKVMNFITKQIVFEQTDLDQDYFLQYIDYQNKVVFLNQKTICSIAWFDLIQQKFTTFGCDQTPIKGVFQIYILNKTNYYIQISVDSYQVAILQEDRSLQFLETQFQISGYLIITLDTYQEVIQNPSDYYFSLYYFVILNDDQILYLTQNELGETILYLIDFLTNNISEIYNFGTNPQPNFYYVNNYYTPLVAFNDIIYFQLFDNDCQPFSISQKNFVYKSITMQFSVFNYPYFNYQKTGEIFIFYQSLIQVYSFDLSQSDQYNLGINYPQAINGQQIQVFNDRYVFYYDQSYFYRFDMELKQFTIINAKSDASLYGKTEIQFYFLDENLQYIKKSDNIIDTNNMVIIMSQLEDSYLLGSIDNDDNTKIHSFSSQDGVFWINNLFNNPFSVYNFTQNQVIQDINLQNNKIAVYDNFTQNLIIYDVIKTNNELVVIKLNFTFDLSIVIVDWNLVSFIWVKENVFYLQNTQNQPQTSKIIELESKIVKYYYCSNQQTLVALTSRKMVYSINVFAKTYEWLEYNFQAFQISFFVQCEDNQIVFYYPYVQIFDLVSVERLGYFQDNLYDKGMILNIDNYKILIGLTGTLKQVNIINIPGKQQLFLYECVGQFAKNAVYYYQEQTSLIVVDSSPTIYLFNYLTMNVTNIRIDVNNIQGVLMDKNKNIAFLYSNQFILTFQFPSILSKYIVVVDDRLDLHIYNCI</sequence>
<dbReference type="KEGG" id="tet:TTHERM_001013369"/>